<evidence type="ECO:0000259" key="5">
    <source>
        <dbReference type="Pfam" id="PF25990"/>
    </source>
</evidence>
<accession>A0A931E0D3</accession>
<feature type="domain" description="Multidrug resistance protein MdtA-like barrel-sandwich hybrid" evidence="3">
    <location>
        <begin position="63"/>
        <end position="221"/>
    </location>
</feature>
<keyword evidence="7" id="KW-1185">Reference proteome</keyword>
<dbReference type="Gene3D" id="1.10.287.470">
    <property type="entry name" value="Helix hairpin bin"/>
    <property type="match status" value="1"/>
</dbReference>
<feature type="region of interest" description="Disordered" evidence="2">
    <location>
        <begin position="355"/>
        <end position="375"/>
    </location>
</feature>
<comment type="caution">
    <text evidence="6">The sequence shown here is derived from an EMBL/GenBank/DDBJ whole genome shotgun (WGS) entry which is preliminary data.</text>
</comment>
<dbReference type="Gene3D" id="2.40.420.20">
    <property type="match status" value="1"/>
</dbReference>
<feature type="compositionally biased region" description="Basic and acidic residues" evidence="2">
    <location>
        <begin position="355"/>
        <end position="372"/>
    </location>
</feature>
<organism evidence="6 7">
    <name type="scientific">Panacibacter microcysteis</name>
    <dbReference type="NCBI Taxonomy" id="2793269"/>
    <lineage>
        <taxon>Bacteria</taxon>
        <taxon>Pseudomonadati</taxon>
        <taxon>Bacteroidota</taxon>
        <taxon>Chitinophagia</taxon>
        <taxon>Chitinophagales</taxon>
        <taxon>Chitinophagaceae</taxon>
        <taxon>Panacibacter</taxon>
    </lineage>
</organism>
<proteinExistence type="predicted"/>
<dbReference type="RefSeq" id="WP_196989202.1">
    <property type="nucleotide sequence ID" value="NZ_JADWYR010000001.1"/>
</dbReference>
<dbReference type="AlphaFoldDB" id="A0A931E0D3"/>
<evidence type="ECO:0000259" key="4">
    <source>
        <dbReference type="Pfam" id="PF25967"/>
    </source>
</evidence>
<dbReference type="InterPro" id="IPR058625">
    <property type="entry name" value="MdtA-like_BSH"/>
</dbReference>
<dbReference type="GO" id="GO:0015562">
    <property type="term" value="F:efflux transmembrane transporter activity"/>
    <property type="evidence" value="ECO:0007669"/>
    <property type="project" value="TreeGrafter"/>
</dbReference>
<protein>
    <submittedName>
        <fullName evidence="6">Efflux RND transporter periplasmic adaptor subunit</fullName>
    </submittedName>
</protein>
<keyword evidence="1" id="KW-0813">Transport</keyword>
<dbReference type="InterPro" id="IPR058627">
    <property type="entry name" value="MdtA-like_C"/>
</dbReference>
<dbReference type="Gene3D" id="2.40.30.170">
    <property type="match status" value="1"/>
</dbReference>
<dbReference type="EMBL" id="JADWYR010000001">
    <property type="protein sequence ID" value="MBG9375135.1"/>
    <property type="molecule type" value="Genomic_DNA"/>
</dbReference>
<reference evidence="6" key="1">
    <citation type="submission" date="2020-11" db="EMBL/GenBank/DDBJ databases">
        <title>Bacterial whole genome sequence for Panacibacter sp. DH6.</title>
        <authorList>
            <person name="Le V."/>
            <person name="Ko S."/>
            <person name="Ahn C.-Y."/>
            <person name="Oh H.-M."/>
        </authorList>
    </citation>
    <scope>NUCLEOTIDE SEQUENCE</scope>
    <source>
        <strain evidence="6">DH6</strain>
    </source>
</reference>
<dbReference type="InterPro" id="IPR058636">
    <property type="entry name" value="Beta-barrel_YknX"/>
</dbReference>
<name>A0A931E0D3_9BACT</name>
<dbReference type="Pfam" id="PF25917">
    <property type="entry name" value="BSH_RND"/>
    <property type="match status" value="1"/>
</dbReference>
<dbReference type="PANTHER" id="PTHR30469:SF33">
    <property type="entry name" value="SLR1207 PROTEIN"/>
    <property type="match status" value="1"/>
</dbReference>
<evidence type="ECO:0000256" key="2">
    <source>
        <dbReference type="SAM" id="MobiDB-lite"/>
    </source>
</evidence>
<evidence type="ECO:0000259" key="3">
    <source>
        <dbReference type="Pfam" id="PF25917"/>
    </source>
</evidence>
<evidence type="ECO:0000256" key="1">
    <source>
        <dbReference type="ARBA" id="ARBA00022448"/>
    </source>
</evidence>
<feature type="domain" description="YknX-like beta-barrel" evidence="5">
    <location>
        <begin position="241"/>
        <end position="312"/>
    </location>
</feature>
<dbReference type="Pfam" id="PF25967">
    <property type="entry name" value="RND-MFP_C"/>
    <property type="match status" value="1"/>
</dbReference>
<dbReference type="SUPFAM" id="SSF111369">
    <property type="entry name" value="HlyD-like secretion proteins"/>
    <property type="match status" value="2"/>
</dbReference>
<dbReference type="Proteomes" id="UP000628448">
    <property type="component" value="Unassembled WGS sequence"/>
</dbReference>
<dbReference type="Pfam" id="PF25990">
    <property type="entry name" value="Beta-barrel_YknX"/>
    <property type="match status" value="1"/>
</dbReference>
<feature type="domain" description="Multidrug resistance protein MdtA-like C-terminal permuted SH3" evidence="4">
    <location>
        <begin position="383"/>
        <end position="422"/>
    </location>
</feature>
<gene>
    <name evidence="6" type="ORF">I5907_02765</name>
</gene>
<dbReference type="Gene3D" id="2.40.50.100">
    <property type="match status" value="2"/>
</dbReference>
<sequence length="454" mass="48936">MSKKLKWIIIILVILVVALIGLSKAGVLGGNDEGTKVTAEKATIRNITEIVTASGKVFPEVEVKVSPDIAGEIVELNVIEGDTVKKGQVLAKIYGDIYASQRDQAAAVVSQSQAQVANSSAQLGALQATLDQTEAAYKRQKTLLDQKVISASEFEQAQQAWLSAKANFEAAKAGIKANQANVQSASASLTRAQKDVSRTTIVAPMDGVISLLSVKKGERVAGNSFNVGTEMMRIADLASIEVQVDVGENDIPKVKLGDTALVEIDAFNNRKFKGIVYKIANPSTGLSGTASSLSSSTQVTNYQVHIRLMQDSYKDLIVKGQPFPFRPNMSASADIQTKTNRNVLTIPLNAVTTRDKNEGKKVEEKKDEDKTESAAADDDVEEVVFIVQKDGIVRKKPVKTDIQDINYIQIVNGINAGDEVVTAPYDVVSKQLKDSSKVKVVSKDELLKNFSTPK</sequence>
<dbReference type="PANTHER" id="PTHR30469">
    <property type="entry name" value="MULTIDRUG RESISTANCE PROTEIN MDTA"/>
    <property type="match status" value="1"/>
</dbReference>
<evidence type="ECO:0000313" key="7">
    <source>
        <dbReference type="Proteomes" id="UP000628448"/>
    </source>
</evidence>
<dbReference type="GO" id="GO:1990281">
    <property type="term" value="C:efflux pump complex"/>
    <property type="evidence" value="ECO:0007669"/>
    <property type="project" value="TreeGrafter"/>
</dbReference>
<evidence type="ECO:0000313" key="6">
    <source>
        <dbReference type="EMBL" id="MBG9375135.1"/>
    </source>
</evidence>